<evidence type="ECO:0000313" key="3">
    <source>
        <dbReference type="Proteomes" id="UP001057580"/>
    </source>
</evidence>
<gene>
    <name evidence="2" type="ORF">N0B31_06330</name>
</gene>
<feature type="compositionally biased region" description="Low complexity" evidence="1">
    <location>
        <begin position="40"/>
        <end position="51"/>
    </location>
</feature>
<dbReference type="Pfam" id="PF11376">
    <property type="entry name" value="DUF3179"/>
    <property type="match status" value="1"/>
</dbReference>
<dbReference type="PROSITE" id="PS51257">
    <property type="entry name" value="PROKAR_LIPOPROTEIN"/>
    <property type="match status" value="1"/>
</dbReference>
<dbReference type="InterPro" id="IPR021516">
    <property type="entry name" value="DUF3179"/>
</dbReference>
<keyword evidence="3" id="KW-1185">Reference proteome</keyword>
<proteinExistence type="predicted"/>
<dbReference type="KEGG" id="ssai:N0B31_06330"/>
<feature type="region of interest" description="Disordered" evidence="1">
    <location>
        <begin position="29"/>
        <end position="58"/>
    </location>
</feature>
<dbReference type="RefSeq" id="WP_260595008.1">
    <property type="nucleotide sequence ID" value="NZ_CP104003.1"/>
</dbReference>
<name>A0A9E7R5F1_9EURY</name>
<dbReference type="AlphaFoldDB" id="A0A9E7R5F1"/>
<dbReference type="GeneID" id="74942022"/>
<reference evidence="2" key="1">
    <citation type="submission" date="2022-09" db="EMBL/GenBank/DDBJ databases">
        <title>Diverse halophilic archaea isolated from saline environments.</title>
        <authorList>
            <person name="Cui H.-L."/>
        </authorList>
    </citation>
    <scope>NUCLEOTIDE SEQUENCE</scope>
    <source>
        <strain evidence="2">ZS-35-S2</strain>
    </source>
</reference>
<dbReference type="Proteomes" id="UP001057580">
    <property type="component" value="Chromosome"/>
</dbReference>
<accession>A0A9E7R5F1</accession>
<organism evidence="2 3">
    <name type="scientific">Salinirubellus salinus</name>
    <dbReference type="NCBI Taxonomy" id="1364945"/>
    <lineage>
        <taxon>Archaea</taxon>
        <taxon>Methanobacteriati</taxon>
        <taxon>Methanobacteriota</taxon>
        <taxon>Stenosarchaea group</taxon>
        <taxon>Halobacteria</taxon>
        <taxon>Halobacteriales</taxon>
        <taxon>Natronomonadaceae</taxon>
        <taxon>Salinirubellus</taxon>
    </lineage>
</organism>
<evidence type="ECO:0000313" key="2">
    <source>
        <dbReference type="EMBL" id="UWM55897.1"/>
    </source>
</evidence>
<protein>
    <submittedName>
        <fullName evidence="2">DUF3179 domain-containing protein</fullName>
    </submittedName>
</protein>
<dbReference type="EMBL" id="CP104003">
    <property type="protein sequence ID" value="UWM55897.1"/>
    <property type="molecule type" value="Genomic_DNA"/>
</dbReference>
<evidence type="ECO:0000256" key="1">
    <source>
        <dbReference type="SAM" id="MobiDB-lite"/>
    </source>
</evidence>
<sequence>MRRRRYLGVLGAGGLAGLAGCLDGLTGGGPGDGNTPSESATDGGDTATAAGRDGDTAGERTLVNGVRVPVPDSELRRGAGIDAIPAITDPLFAADWDGLEMDARSRTGIEYTSRPALVDDDRVLVVERDAVSGTLGTDEPTGLASARAYPLRVLNWHEIVNDDYGGPLLVTYCPLCASGVTAVRRVNESRAVFGVSGLLYRNALVMYDRQTRSLWSQIAAAAIQGVQTGDTLTLVPSTLTTWGEFRATHPDGEVLLPPPESNTVTGRDQTRNYDENPYAAYENTRRIGLGGEFDDDRLHPKTMVVGVAHDGVARAYPLQPVQDAGVVNDTVGDLPVVVAATAEGTLVAYERTVDGEPLTFEREGAFLVGGGSRWRVVGGRAVDGPHEGRRLAQANEVSPEFFFAWLDFHPETEVYGL</sequence>